<keyword evidence="3 8" id="KW-0479">Metal-binding</keyword>
<dbReference type="GO" id="GO:0004402">
    <property type="term" value="F:histone acetyltransferase activity"/>
    <property type="evidence" value="ECO:0007669"/>
    <property type="project" value="TreeGrafter"/>
</dbReference>
<dbReference type="EMBL" id="CP099418">
    <property type="protein sequence ID" value="USW48276.1"/>
    <property type="molecule type" value="Genomic_DNA"/>
</dbReference>
<evidence type="ECO:0000256" key="7">
    <source>
        <dbReference type="PIRSR" id="PIRSR628651-50"/>
    </source>
</evidence>
<dbReference type="PROSITE" id="PS50016">
    <property type="entry name" value="ZF_PHD_2"/>
    <property type="match status" value="1"/>
</dbReference>
<feature type="binding site" evidence="8">
    <location>
        <position position="688"/>
    </location>
    <ligand>
        <name>Zn(2+)</name>
        <dbReference type="ChEBI" id="CHEBI:29105"/>
        <label>1</label>
    </ligand>
</feature>
<dbReference type="InterPro" id="IPR001965">
    <property type="entry name" value="Znf_PHD"/>
</dbReference>
<dbReference type="InterPro" id="IPR011011">
    <property type="entry name" value="Znf_FYVE_PHD"/>
</dbReference>
<feature type="compositionally biased region" description="Basic and acidic residues" evidence="10">
    <location>
        <begin position="160"/>
        <end position="182"/>
    </location>
</feature>
<sequence length="732" mass="80472">MAAAALSHASVDDLRSLSRQPHSDPDIQATLSDFLTYTEHFPSHLVRALTLIQEQRTKAENAIRSVHNDTTAYSTLPTIKHDRPDPVQLRKAISLALEEAEAACRMSMEEAVRLDDECQREAKRLDIVADKLSSQPKPPSRDPTPEQQALTWPNLKRERRLSTRADDAKLEKQSRRAQDKAASKLRGRKIMVPGEVLPPPDPNAPLDNMSDWTSPRPSPPLLDDTVVEQDKKKLATPRPRSRTPKPPKTDKERREKQERDRKAESLKPRGPRAPGQPGTNAHSAVAGISTSNALLALTEPPADAAKGSKWLPWVKLTEWEMAKLRKRMKKNAIWVPSQTMVRRELKNLGRGLAGKEAARQDAEANGTTFVDEGNELDPTKVMISGEETDQINAMLGPQVYADDDDADAELINRGMRLNEAKKLKRQRLLEEQALQAQLAREQGVDTPVEGTKPTSPEAQKKRKREATPAAGSSKAANVKSPEARANPPKRLKLTGPSNNSQTTSRVPLAPAGASSSPKAMTSSRSRKAATPPASRRPTITIKVGKAVSEEPPNRRQSLRRGSNASLPSNSVPSVSTPTSPKSTGTSKDAVTKSGRRSRRPPPGVITNNDDDSAKATISQRKAAPNRRRGQAIKKDSATPADQPGLSAIETPEEYIDPDEPRYCICGDVSWGTMIACDNETDCEKEWFHLDCVQLKDLPPRRTKWYCPDCRKKLKLGQNTNGLVGRNIGVGGR</sequence>
<dbReference type="CDD" id="cd15505">
    <property type="entry name" value="PHD_ING"/>
    <property type="match status" value="1"/>
</dbReference>
<feature type="site" description="Histone H3K4me3 binding" evidence="7">
    <location>
        <position position="677"/>
    </location>
</feature>
<evidence type="ECO:0000256" key="4">
    <source>
        <dbReference type="ARBA" id="ARBA00022771"/>
    </source>
</evidence>
<feature type="compositionally biased region" description="Polar residues" evidence="10">
    <location>
        <begin position="495"/>
        <end position="505"/>
    </location>
</feature>
<accession>A0A9Q9ALT2</accession>
<dbReference type="SMART" id="SM00249">
    <property type="entry name" value="PHD"/>
    <property type="match status" value="1"/>
</dbReference>
<dbReference type="GO" id="GO:0005634">
    <property type="term" value="C:nucleus"/>
    <property type="evidence" value="ECO:0007669"/>
    <property type="project" value="UniProtKB-SubCell"/>
</dbReference>
<dbReference type="GO" id="GO:0008270">
    <property type="term" value="F:zinc ion binding"/>
    <property type="evidence" value="ECO:0007669"/>
    <property type="project" value="UniProtKB-KW"/>
</dbReference>
<dbReference type="SMART" id="SM01408">
    <property type="entry name" value="ING"/>
    <property type="match status" value="1"/>
</dbReference>
<evidence type="ECO:0000256" key="5">
    <source>
        <dbReference type="ARBA" id="ARBA00022833"/>
    </source>
</evidence>
<dbReference type="InterPro" id="IPR019787">
    <property type="entry name" value="Znf_PHD-finger"/>
</dbReference>
<feature type="binding site" evidence="8">
    <location>
        <position position="682"/>
    </location>
    <ligand>
        <name>Zn(2+)</name>
        <dbReference type="ChEBI" id="CHEBI:29105"/>
        <label>2</label>
    </ligand>
</feature>
<evidence type="ECO:0000259" key="11">
    <source>
        <dbReference type="PROSITE" id="PS50016"/>
    </source>
</evidence>
<protein>
    <submittedName>
        <fullName evidence="12">Inhibitor of growth histone-binding protein</fullName>
    </submittedName>
</protein>
<dbReference type="GO" id="GO:0006355">
    <property type="term" value="P:regulation of DNA-templated transcription"/>
    <property type="evidence" value="ECO:0007669"/>
    <property type="project" value="TreeGrafter"/>
</dbReference>
<evidence type="ECO:0000256" key="10">
    <source>
        <dbReference type="SAM" id="MobiDB-lite"/>
    </source>
</evidence>
<feature type="binding site" evidence="8">
    <location>
        <position position="665"/>
    </location>
    <ligand>
        <name>Zn(2+)</name>
        <dbReference type="ChEBI" id="CHEBI:29105"/>
        <label>1</label>
    </ligand>
</feature>
<evidence type="ECO:0000313" key="13">
    <source>
        <dbReference type="Proteomes" id="UP001056384"/>
    </source>
</evidence>
<gene>
    <name evidence="12" type="ORF">Slin15195_G015950</name>
</gene>
<dbReference type="InterPro" id="IPR024610">
    <property type="entry name" value="ING_N_histone-binding"/>
</dbReference>
<feature type="binding site" evidence="8">
    <location>
        <position position="663"/>
    </location>
    <ligand>
        <name>Zn(2+)</name>
        <dbReference type="ChEBI" id="CHEBI:29105"/>
        <label>1</label>
    </ligand>
</feature>
<evidence type="ECO:0000256" key="2">
    <source>
        <dbReference type="ARBA" id="ARBA00010210"/>
    </source>
</evidence>
<feature type="binding site" evidence="8">
    <location>
        <position position="691"/>
    </location>
    <ligand>
        <name>Zn(2+)</name>
        <dbReference type="ChEBI" id="CHEBI:29105"/>
        <label>1</label>
    </ligand>
</feature>
<feature type="compositionally biased region" description="Basic and acidic residues" evidence="10">
    <location>
        <begin position="10"/>
        <end position="23"/>
    </location>
</feature>
<feature type="domain" description="PHD-type" evidence="11">
    <location>
        <begin position="660"/>
        <end position="712"/>
    </location>
</feature>
<evidence type="ECO:0000256" key="8">
    <source>
        <dbReference type="PIRSR" id="PIRSR628651-51"/>
    </source>
</evidence>
<comment type="similarity">
    <text evidence="2">Belongs to the ING family.</text>
</comment>
<dbReference type="SUPFAM" id="SSF57903">
    <property type="entry name" value="FYVE/PHD zinc finger"/>
    <property type="match status" value="1"/>
</dbReference>
<evidence type="ECO:0000256" key="3">
    <source>
        <dbReference type="ARBA" id="ARBA00022723"/>
    </source>
</evidence>
<dbReference type="InterPro" id="IPR028651">
    <property type="entry name" value="ING_fam"/>
</dbReference>
<proteinExistence type="inferred from homology"/>
<feature type="compositionally biased region" description="Polar residues" evidence="10">
    <location>
        <begin position="513"/>
        <end position="523"/>
    </location>
</feature>
<dbReference type="GO" id="GO:0000123">
    <property type="term" value="C:histone acetyltransferase complex"/>
    <property type="evidence" value="ECO:0007669"/>
    <property type="project" value="TreeGrafter"/>
</dbReference>
<feature type="site" description="Histone H3K4me3 binding" evidence="7">
    <location>
        <position position="686"/>
    </location>
</feature>
<feature type="site" description="Histone H3K4me3 binding" evidence="7">
    <location>
        <position position="673"/>
    </location>
</feature>
<feature type="binding site" evidence="8">
    <location>
        <position position="709"/>
    </location>
    <ligand>
        <name>Zn(2+)</name>
        <dbReference type="ChEBI" id="CHEBI:29105"/>
        <label>2</label>
    </ligand>
</feature>
<evidence type="ECO:0000256" key="1">
    <source>
        <dbReference type="ARBA" id="ARBA00004123"/>
    </source>
</evidence>
<feature type="compositionally biased region" description="Low complexity" evidence="10">
    <location>
        <begin position="562"/>
        <end position="587"/>
    </location>
</feature>
<organism evidence="12 13">
    <name type="scientific">Septoria linicola</name>
    <dbReference type="NCBI Taxonomy" id="215465"/>
    <lineage>
        <taxon>Eukaryota</taxon>
        <taxon>Fungi</taxon>
        <taxon>Dikarya</taxon>
        <taxon>Ascomycota</taxon>
        <taxon>Pezizomycotina</taxon>
        <taxon>Dothideomycetes</taxon>
        <taxon>Dothideomycetidae</taxon>
        <taxon>Mycosphaerellales</taxon>
        <taxon>Mycosphaerellaceae</taxon>
        <taxon>Septoria</taxon>
    </lineage>
</organism>
<dbReference type="Proteomes" id="UP001056384">
    <property type="component" value="Chromosome 1"/>
</dbReference>
<keyword evidence="4 9" id="KW-0863">Zinc-finger</keyword>
<comment type="subcellular location">
    <subcellularLocation>
        <location evidence="1">Nucleus</location>
    </subcellularLocation>
</comment>
<feature type="site" description="Histone H3K4me3 binding" evidence="7">
    <location>
        <position position="662"/>
    </location>
</feature>
<evidence type="ECO:0000256" key="6">
    <source>
        <dbReference type="ARBA" id="ARBA00023242"/>
    </source>
</evidence>
<evidence type="ECO:0000256" key="9">
    <source>
        <dbReference type="PROSITE-ProRule" id="PRU00146"/>
    </source>
</evidence>
<name>A0A9Q9ALT2_9PEZI</name>
<feature type="binding site" evidence="8">
    <location>
        <position position="676"/>
    </location>
    <ligand>
        <name>Zn(2+)</name>
        <dbReference type="ChEBI" id="CHEBI:29105"/>
        <label>2</label>
    </ligand>
</feature>
<feature type="region of interest" description="Disordered" evidence="10">
    <location>
        <begin position="1"/>
        <end position="23"/>
    </location>
</feature>
<dbReference type="Gene3D" id="3.30.40.10">
    <property type="entry name" value="Zinc/RING finger domain, C3HC4 (zinc finger)"/>
    <property type="match status" value="1"/>
</dbReference>
<keyword evidence="5 8" id="KW-0862">Zinc</keyword>
<keyword evidence="6" id="KW-0539">Nucleus</keyword>
<feature type="region of interest" description="Disordered" evidence="10">
    <location>
        <begin position="128"/>
        <end position="283"/>
    </location>
</feature>
<feature type="compositionally biased region" description="Basic and acidic residues" evidence="10">
    <location>
        <begin position="247"/>
        <end position="267"/>
    </location>
</feature>
<dbReference type="OrthoDB" id="5411773at2759"/>
<keyword evidence="13" id="KW-1185">Reference proteome</keyword>
<feature type="binding site" evidence="8">
    <location>
        <position position="706"/>
    </location>
    <ligand>
        <name>Zn(2+)</name>
        <dbReference type="ChEBI" id="CHEBI:29105"/>
        <label>2</label>
    </ligand>
</feature>
<dbReference type="PANTHER" id="PTHR10333:SF94">
    <property type="entry name" value="FINGER DOMAIN PROTEIN, PUTATIVE (AFU_ORTHOLOGUE AFUA_3G11940)-RELATED"/>
    <property type="match status" value="1"/>
</dbReference>
<dbReference type="AlphaFoldDB" id="A0A9Q9ALT2"/>
<dbReference type="PANTHER" id="PTHR10333">
    <property type="entry name" value="INHIBITOR OF GROWTH PROTEIN"/>
    <property type="match status" value="1"/>
</dbReference>
<evidence type="ECO:0000313" key="12">
    <source>
        <dbReference type="EMBL" id="USW48276.1"/>
    </source>
</evidence>
<feature type="region of interest" description="Disordered" evidence="10">
    <location>
        <begin position="438"/>
        <end position="650"/>
    </location>
</feature>
<dbReference type="InterPro" id="IPR013083">
    <property type="entry name" value="Znf_RING/FYVE/PHD"/>
</dbReference>
<reference evidence="12" key="1">
    <citation type="submission" date="2022-06" db="EMBL/GenBank/DDBJ databases">
        <title>Complete genome sequences of two strains of the flax pathogen Septoria linicola.</title>
        <authorList>
            <person name="Lapalu N."/>
            <person name="Simon A."/>
            <person name="Demenou B."/>
            <person name="Paumier D."/>
            <person name="Guillot M.-P."/>
            <person name="Gout L."/>
            <person name="Valade R."/>
        </authorList>
    </citation>
    <scope>NUCLEOTIDE SEQUENCE</scope>
    <source>
        <strain evidence="12">SE15195</strain>
    </source>
</reference>